<name>X7EDU7_9RHOB</name>
<keyword evidence="3" id="KW-0520">NAD</keyword>
<dbReference type="InterPro" id="IPR006140">
    <property type="entry name" value="D-isomer_DH_NAD-bd"/>
</dbReference>
<dbReference type="SUPFAM" id="SSF51735">
    <property type="entry name" value="NAD(P)-binding Rossmann-fold domains"/>
    <property type="match status" value="1"/>
</dbReference>
<accession>X7EDU7</accession>
<dbReference type="InterPro" id="IPR050857">
    <property type="entry name" value="D-2-hydroxyacid_DH"/>
</dbReference>
<dbReference type="PATRIC" id="fig|1449350.3.peg.3540"/>
<dbReference type="InterPro" id="IPR006139">
    <property type="entry name" value="D-isomer_2_OHA_DH_cat_dom"/>
</dbReference>
<dbReference type="GO" id="GO:0016616">
    <property type="term" value="F:oxidoreductase activity, acting on the CH-OH group of donors, NAD or NADP as acceptor"/>
    <property type="evidence" value="ECO:0007669"/>
    <property type="project" value="InterPro"/>
</dbReference>
<organism evidence="7 8">
    <name type="scientific">Roseivivax halodurans JCM 10272</name>
    <dbReference type="NCBI Taxonomy" id="1449350"/>
    <lineage>
        <taxon>Bacteria</taxon>
        <taxon>Pseudomonadati</taxon>
        <taxon>Pseudomonadota</taxon>
        <taxon>Alphaproteobacteria</taxon>
        <taxon>Rhodobacterales</taxon>
        <taxon>Roseobacteraceae</taxon>
        <taxon>Roseivivax</taxon>
    </lineage>
</organism>
<evidence type="ECO:0000256" key="1">
    <source>
        <dbReference type="ARBA" id="ARBA00005854"/>
    </source>
</evidence>
<comment type="similarity">
    <text evidence="1 4">Belongs to the D-isomer specific 2-hydroxyacid dehydrogenase family.</text>
</comment>
<dbReference type="SUPFAM" id="SSF52283">
    <property type="entry name" value="Formate/glycerate dehydrogenase catalytic domain-like"/>
    <property type="match status" value="1"/>
</dbReference>
<dbReference type="Proteomes" id="UP000022447">
    <property type="component" value="Unassembled WGS sequence"/>
</dbReference>
<dbReference type="eggNOG" id="COG0111">
    <property type="taxonomic scope" value="Bacteria"/>
</dbReference>
<evidence type="ECO:0000256" key="2">
    <source>
        <dbReference type="ARBA" id="ARBA00023002"/>
    </source>
</evidence>
<dbReference type="OrthoDB" id="9793626at2"/>
<evidence type="ECO:0000256" key="4">
    <source>
        <dbReference type="RuleBase" id="RU003719"/>
    </source>
</evidence>
<gene>
    <name evidence="7" type="ORF">OCH239_12380</name>
</gene>
<dbReference type="STRING" id="1449350.OCH239_12380"/>
<evidence type="ECO:0000313" key="8">
    <source>
        <dbReference type="Proteomes" id="UP000022447"/>
    </source>
</evidence>
<dbReference type="Pfam" id="PF00389">
    <property type="entry name" value="2-Hacid_dh"/>
    <property type="match status" value="1"/>
</dbReference>
<comment type="caution">
    <text evidence="7">The sequence shown here is derived from an EMBL/GenBank/DDBJ whole genome shotgun (WGS) entry which is preliminary data.</text>
</comment>
<dbReference type="AlphaFoldDB" id="X7EDU7"/>
<dbReference type="CDD" id="cd12169">
    <property type="entry name" value="PGDH_like_1"/>
    <property type="match status" value="1"/>
</dbReference>
<evidence type="ECO:0000256" key="3">
    <source>
        <dbReference type="ARBA" id="ARBA00023027"/>
    </source>
</evidence>
<dbReference type="PANTHER" id="PTHR42789:SF1">
    <property type="entry name" value="D-ISOMER SPECIFIC 2-HYDROXYACID DEHYDROGENASE FAMILY PROTEIN (AFU_ORTHOLOGUE AFUA_6G10090)"/>
    <property type="match status" value="1"/>
</dbReference>
<keyword evidence="2 4" id="KW-0560">Oxidoreductase</keyword>
<dbReference type="Pfam" id="PF02826">
    <property type="entry name" value="2-Hacid_dh_C"/>
    <property type="match status" value="1"/>
</dbReference>
<keyword evidence="8" id="KW-1185">Reference proteome</keyword>
<proteinExistence type="inferred from homology"/>
<protein>
    <submittedName>
        <fullName evidence="7">3-phosphoglycerate dehydrogenase</fullName>
    </submittedName>
</protein>
<dbReference type="PANTHER" id="PTHR42789">
    <property type="entry name" value="D-ISOMER SPECIFIC 2-HYDROXYACID DEHYDROGENASE FAMILY PROTEIN (AFU_ORTHOLOGUE AFUA_6G10090)"/>
    <property type="match status" value="1"/>
</dbReference>
<dbReference type="InterPro" id="IPR036291">
    <property type="entry name" value="NAD(P)-bd_dom_sf"/>
</dbReference>
<sequence length="326" mass="36142">MKVHILDDYFDTLRHLPSFKKLADHDVTVWNDHENHIDRLADRLADADAVALFRERTEVGAELIKRLPKLKLVSQRGVYPHVNVPKLTEAGVMLCSARGKSWVSTAAAELAFGLILVAARQLDSQIASARAGNWQAGIGRSLYGRKIGIYGYGELGRMVAGYAKAFGMDVIWWASERSRERALNDGETVAKNRDAFFSDTDVVSLHLRLVEATRGIITANDLGRMKPNSILVNTSRAGLVEPGALRSALDKGRPGVAALDVFEKEPVWDPKNSLISHPRVIPTPHIGFVTEDELDRQFSDIYDQINAYAEGKPINIINPEVQRPQS</sequence>
<dbReference type="RefSeq" id="WP_037265428.1">
    <property type="nucleotide sequence ID" value="NZ_JALZ01000030.1"/>
</dbReference>
<dbReference type="EMBL" id="JALZ01000030">
    <property type="protein sequence ID" value="ETX13298.1"/>
    <property type="molecule type" value="Genomic_DNA"/>
</dbReference>
<reference evidence="7 8" key="1">
    <citation type="submission" date="2014-01" db="EMBL/GenBank/DDBJ databases">
        <title>Roseivivax halodurans JCM 10272 Genome Sequencing.</title>
        <authorList>
            <person name="Lai Q."/>
            <person name="Li G."/>
            <person name="Shao Z."/>
        </authorList>
    </citation>
    <scope>NUCLEOTIDE SEQUENCE [LARGE SCALE GENOMIC DNA]</scope>
    <source>
        <strain evidence="7 8">JCM 10272</strain>
    </source>
</reference>
<dbReference type="Gene3D" id="3.40.50.720">
    <property type="entry name" value="NAD(P)-binding Rossmann-like Domain"/>
    <property type="match status" value="2"/>
</dbReference>
<dbReference type="GO" id="GO:0051287">
    <property type="term" value="F:NAD binding"/>
    <property type="evidence" value="ECO:0007669"/>
    <property type="project" value="InterPro"/>
</dbReference>
<evidence type="ECO:0000259" key="6">
    <source>
        <dbReference type="Pfam" id="PF02826"/>
    </source>
</evidence>
<feature type="domain" description="D-isomer specific 2-hydroxyacid dehydrogenase catalytic" evidence="5">
    <location>
        <begin position="17"/>
        <end position="317"/>
    </location>
</feature>
<feature type="domain" description="D-isomer specific 2-hydroxyacid dehydrogenase NAD-binding" evidence="6">
    <location>
        <begin position="112"/>
        <end position="287"/>
    </location>
</feature>
<evidence type="ECO:0000313" key="7">
    <source>
        <dbReference type="EMBL" id="ETX13298.1"/>
    </source>
</evidence>
<evidence type="ECO:0000259" key="5">
    <source>
        <dbReference type="Pfam" id="PF00389"/>
    </source>
</evidence>